<protein>
    <submittedName>
        <fullName evidence="3">Hydrolase</fullName>
    </submittedName>
</protein>
<evidence type="ECO:0000259" key="2">
    <source>
        <dbReference type="Pfam" id="PF00703"/>
    </source>
</evidence>
<dbReference type="InterPro" id="IPR051913">
    <property type="entry name" value="GH2_Domain-Containing"/>
</dbReference>
<dbReference type="AlphaFoldDB" id="A0ABD5X4M2"/>
<sequence length="611" mass="66571">MVEEWQASAIGGGSSEEYPVTVPGKPEVLTGHDAVKYTTRFPDPRGPDDDVAVLELRGLYAHAEIEVTGVRVDGEGAVEHDTYFKPCRIAFAPHEDNELAVTCRQPADRFGGIYDTESVPERERVPGIWWGAELTGRPLPYIEEMRVRPEITEAGVHLHVQTTVVSDEPLSERVTYSLKPEGRSRQSGMMERARVETDAPGRNQVEHTIEVRDPDRWWPRELGEQNRYTLRATLGDSEYSVTTGICEISRDGQTLRVNGEPVSIRGVNLVGGTEDDIERARSLNATVIRAHAAVLPEVCYERCDKEGLLVWQDLPLTGSGTFDTGRAKKLARQLARQRAHNPSMAVYTVHDDPADPFGDGLGTGLFDRLRLRWRAWRSSYDHTAANAVADAFPANRPVVPVVGAPGIGADAGSYYPGWTYGKGSDIESVLSRYPTDIVAEFGAGSVVEGSQKAQSIAGFDAAKQPNDAKTPADSQTYQAELLQTVTEQLRITDVGALAFALRDTDDGGMGVYGIDGTAKPAVETLSNAFQPIQSFLADPSPGESEVVIINDLPTSFDVTLSWTAGDESGEFSQTVGEASRWRGGPVPTPQGETVKLVLSVGDHHIENQYDL</sequence>
<keyword evidence="3" id="KW-0378">Hydrolase</keyword>
<dbReference type="PANTHER" id="PTHR42732">
    <property type="entry name" value="BETA-GALACTOSIDASE"/>
    <property type="match status" value="1"/>
</dbReference>
<accession>A0ABD5X4M2</accession>
<dbReference type="InterPro" id="IPR006102">
    <property type="entry name" value="Ig-like_GH2"/>
</dbReference>
<evidence type="ECO:0000313" key="3">
    <source>
        <dbReference type="EMBL" id="MFC7125917.1"/>
    </source>
</evidence>
<dbReference type="SUPFAM" id="SSF51445">
    <property type="entry name" value="(Trans)glycosidases"/>
    <property type="match status" value="1"/>
</dbReference>
<dbReference type="InterPro" id="IPR013783">
    <property type="entry name" value="Ig-like_fold"/>
</dbReference>
<comment type="caution">
    <text evidence="3">The sequence shown here is derived from an EMBL/GenBank/DDBJ whole genome shotgun (WGS) entry which is preliminary data.</text>
</comment>
<dbReference type="Gene3D" id="2.60.40.10">
    <property type="entry name" value="Immunoglobulins"/>
    <property type="match status" value="1"/>
</dbReference>
<feature type="compositionally biased region" description="Basic and acidic residues" evidence="1">
    <location>
        <begin position="191"/>
        <end position="200"/>
    </location>
</feature>
<organism evidence="3 4">
    <name type="scientific">Halovenus rubra</name>
    <dbReference type="NCBI Taxonomy" id="869890"/>
    <lineage>
        <taxon>Archaea</taxon>
        <taxon>Methanobacteriati</taxon>
        <taxon>Methanobacteriota</taxon>
        <taxon>Stenosarchaea group</taxon>
        <taxon>Halobacteria</taxon>
        <taxon>Halobacteriales</taxon>
        <taxon>Haloarculaceae</taxon>
        <taxon>Halovenus</taxon>
    </lineage>
</organism>
<gene>
    <name evidence="3" type="ORF">ACFQJ7_07660</name>
</gene>
<dbReference type="RefSeq" id="WP_267638066.1">
    <property type="nucleotide sequence ID" value="NZ_JAODIY010000011.1"/>
</dbReference>
<dbReference type="GO" id="GO:0016787">
    <property type="term" value="F:hydrolase activity"/>
    <property type="evidence" value="ECO:0007669"/>
    <property type="project" value="UniProtKB-KW"/>
</dbReference>
<feature type="domain" description="Glycoside hydrolase family 2 immunoglobulin-like beta-sandwich" evidence="2">
    <location>
        <begin position="141"/>
        <end position="237"/>
    </location>
</feature>
<dbReference type="Proteomes" id="UP001596414">
    <property type="component" value="Unassembled WGS sequence"/>
</dbReference>
<evidence type="ECO:0000313" key="4">
    <source>
        <dbReference type="Proteomes" id="UP001596414"/>
    </source>
</evidence>
<name>A0ABD5X4M2_9EURY</name>
<dbReference type="Gene3D" id="3.20.20.80">
    <property type="entry name" value="Glycosidases"/>
    <property type="match status" value="1"/>
</dbReference>
<dbReference type="EMBL" id="JBHSZQ010000011">
    <property type="protein sequence ID" value="MFC7125917.1"/>
    <property type="molecule type" value="Genomic_DNA"/>
</dbReference>
<proteinExistence type="predicted"/>
<dbReference type="InterPro" id="IPR017853">
    <property type="entry name" value="GH"/>
</dbReference>
<dbReference type="SUPFAM" id="SSF49303">
    <property type="entry name" value="beta-Galactosidase/glucuronidase domain"/>
    <property type="match status" value="1"/>
</dbReference>
<evidence type="ECO:0000256" key="1">
    <source>
        <dbReference type="SAM" id="MobiDB-lite"/>
    </source>
</evidence>
<dbReference type="PANTHER" id="PTHR42732:SF1">
    <property type="entry name" value="BETA-MANNOSIDASE"/>
    <property type="match status" value="1"/>
</dbReference>
<reference evidence="3 4" key="1">
    <citation type="journal article" date="2014" name="Int. J. Syst. Evol. Microbiol.">
        <title>Complete genome sequence of Corynebacterium casei LMG S-19264T (=DSM 44701T), isolated from a smear-ripened cheese.</title>
        <authorList>
            <consortium name="US DOE Joint Genome Institute (JGI-PGF)"/>
            <person name="Walter F."/>
            <person name="Albersmeier A."/>
            <person name="Kalinowski J."/>
            <person name="Ruckert C."/>
        </authorList>
    </citation>
    <scope>NUCLEOTIDE SEQUENCE [LARGE SCALE GENOMIC DNA]</scope>
    <source>
        <strain evidence="3 4">CGMCC 4.7215</strain>
    </source>
</reference>
<dbReference type="Pfam" id="PF00703">
    <property type="entry name" value="Glyco_hydro_2"/>
    <property type="match status" value="1"/>
</dbReference>
<dbReference type="InterPro" id="IPR036156">
    <property type="entry name" value="Beta-gal/glucu_dom_sf"/>
</dbReference>
<feature type="region of interest" description="Disordered" evidence="1">
    <location>
        <begin position="1"/>
        <end position="20"/>
    </location>
</feature>
<feature type="region of interest" description="Disordered" evidence="1">
    <location>
        <begin position="181"/>
        <end position="200"/>
    </location>
</feature>